<keyword evidence="5" id="KW-1185">Reference proteome</keyword>
<gene>
    <name evidence="4" type="ORF">D1627_15460</name>
</gene>
<keyword evidence="3" id="KW-0732">Signal</keyword>
<dbReference type="Pfam" id="PF24681">
    <property type="entry name" value="Kelch_KLHDC2_KLHL20_DRC7"/>
    <property type="match status" value="1"/>
</dbReference>
<accession>A0A399RWX9</accession>
<feature type="chain" id="PRO_5017420653" evidence="3">
    <location>
        <begin position="29"/>
        <end position="339"/>
    </location>
</feature>
<evidence type="ECO:0000256" key="1">
    <source>
        <dbReference type="ARBA" id="ARBA00022441"/>
    </source>
</evidence>
<dbReference type="InterPro" id="IPR015915">
    <property type="entry name" value="Kelch-typ_b-propeller"/>
</dbReference>
<organism evidence="4 5">
    <name type="scientific">Pontibacter oryzae</name>
    <dbReference type="NCBI Taxonomy" id="2304593"/>
    <lineage>
        <taxon>Bacteria</taxon>
        <taxon>Pseudomonadati</taxon>
        <taxon>Bacteroidota</taxon>
        <taxon>Cytophagia</taxon>
        <taxon>Cytophagales</taxon>
        <taxon>Hymenobacteraceae</taxon>
        <taxon>Pontibacter</taxon>
    </lineage>
</organism>
<dbReference type="OrthoDB" id="103335at2"/>
<dbReference type="AlphaFoldDB" id="A0A399RWX9"/>
<proteinExistence type="predicted"/>
<sequence length="339" mass="37154">MKITQHTPKIAWRFILSLALVCSLGTLTSCDSSDEEDDLLGDWIKDSDFAGVSRTSAVAFTIDGMAYVGTGYDGSSRLRDFWQFDANKGSWIKKASFPGQARNAAVSFTANGKGYVGTGYDGTSYLKDFWEYDPSQDTWTQIADFPGSARYGAVALSLDEKGYVGAGYDGNYQKDFWQYNPATGQWTEKVGLGGAKRLNAFAFTFNGKGYIGGGINNGLYQTDFLEYDPANDSWVKLKGLNEDDRENEDYPAARTGAVTLVFNNKVYLVSGSNGSVLSDVWEYDPASDAWTAKSYFEGSSREGAVGFASGNYGYITTGQSGGYRFDDLWRFDPSAYSDN</sequence>
<comment type="caution">
    <text evidence="4">The sequence shown here is derived from an EMBL/GenBank/DDBJ whole genome shotgun (WGS) entry which is preliminary data.</text>
</comment>
<name>A0A399RWX9_9BACT</name>
<dbReference type="Gene3D" id="2.120.10.80">
    <property type="entry name" value="Kelch-type beta propeller"/>
    <property type="match status" value="2"/>
</dbReference>
<dbReference type="RefSeq" id="WP_119433177.1">
    <property type="nucleotide sequence ID" value="NZ_QWGE01000005.1"/>
</dbReference>
<dbReference type="PROSITE" id="PS51257">
    <property type="entry name" value="PROKAR_LIPOPROTEIN"/>
    <property type="match status" value="1"/>
</dbReference>
<dbReference type="Proteomes" id="UP000266005">
    <property type="component" value="Unassembled WGS sequence"/>
</dbReference>
<evidence type="ECO:0000313" key="4">
    <source>
        <dbReference type="EMBL" id="RIJ34317.1"/>
    </source>
</evidence>
<dbReference type="InterPro" id="IPR006652">
    <property type="entry name" value="Kelch_1"/>
</dbReference>
<keyword evidence="1" id="KW-0880">Kelch repeat</keyword>
<evidence type="ECO:0000313" key="5">
    <source>
        <dbReference type="Proteomes" id="UP000266005"/>
    </source>
</evidence>
<evidence type="ECO:0000256" key="2">
    <source>
        <dbReference type="ARBA" id="ARBA00022737"/>
    </source>
</evidence>
<feature type="signal peptide" evidence="3">
    <location>
        <begin position="1"/>
        <end position="28"/>
    </location>
</feature>
<reference evidence="5" key="1">
    <citation type="submission" date="2018-08" db="EMBL/GenBank/DDBJ databases">
        <title>Mucilaginibacter sp. MYSH2.</title>
        <authorList>
            <person name="Seo T."/>
        </authorList>
    </citation>
    <scope>NUCLEOTIDE SEQUENCE [LARGE SCALE GENOMIC DNA]</scope>
    <source>
        <strain evidence="5">KIRAN</strain>
    </source>
</reference>
<evidence type="ECO:0000256" key="3">
    <source>
        <dbReference type="SAM" id="SignalP"/>
    </source>
</evidence>
<dbReference type="SMART" id="SM00612">
    <property type="entry name" value="Kelch"/>
    <property type="match status" value="4"/>
</dbReference>
<keyword evidence="2" id="KW-0677">Repeat</keyword>
<dbReference type="EMBL" id="QWGE01000005">
    <property type="protein sequence ID" value="RIJ34317.1"/>
    <property type="molecule type" value="Genomic_DNA"/>
</dbReference>
<dbReference type="Pfam" id="PF01344">
    <property type="entry name" value="Kelch_1"/>
    <property type="match status" value="1"/>
</dbReference>
<dbReference type="SUPFAM" id="SSF117281">
    <property type="entry name" value="Kelch motif"/>
    <property type="match status" value="2"/>
</dbReference>
<dbReference type="PANTHER" id="PTHR24412">
    <property type="entry name" value="KELCH PROTEIN"/>
    <property type="match status" value="1"/>
</dbReference>
<dbReference type="PANTHER" id="PTHR24412:SF441">
    <property type="entry name" value="KELCH-LIKE PROTEIN 28"/>
    <property type="match status" value="1"/>
</dbReference>
<protein>
    <submittedName>
        <fullName evidence="4">Galactose oxidase</fullName>
    </submittedName>
</protein>